<dbReference type="SUPFAM" id="SSF56801">
    <property type="entry name" value="Acetyl-CoA synthetase-like"/>
    <property type="match status" value="1"/>
</dbReference>
<evidence type="ECO:0000259" key="3">
    <source>
        <dbReference type="Pfam" id="PF00501"/>
    </source>
</evidence>
<gene>
    <name evidence="5" type="ORF">OG626_04940</name>
</gene>
<feature type="domain" description="AMP-binding enzyme C-terminal" evidence="4">
    <location>
        <begin position="374"/>
        <end position="441"/>
    </location>
</feature>
<dbReference type="GO" id="GO:0006631">
    <property type="term" value="P:fatty acid metabolic process"/>
    <property type="evidence" value="ECO:0007669"/>
    <property type="project" value="TreeGrafter"/>
</dbReference>
<evidence type="ECO:0000256" key="1">
    <source>
        <dbReference type="ARBA" id="ARBA00006432"/>
    </source>
</evidence>
<protein>
    <submittedName>
        <fullName evidence="5">Fatty acid--CoA ligase family protein</fullName>
    </submittedName>
</protein>
<dbReference type="PROSITE" id="PS00455">
    <property type="entry name" value="AMP_BINDING"/>
    <property type="match status" value="1"/>
</dbReference>
<feature type="domain" description="AMP-dependent synthetase/ligase" evidence="3">
    <location>
        <begin position="23"/>
        <end position="311"/>
    </location>
</feature>
<proteinExistence type="inferred from homology"/>
<evidence type="ECO:0000256" key="2">
    <source>
        <dbReference type="SAM" id="MobiDB-lite"/>
    </source>
</evidence>
<organism evidence="5">
    <name type="scientific">Streptomyces sp. NBC_01401</name>
    <dbReference type="NCBI Taxonomy" id="2903854"/>
    <lineage>
        <taxon>Bacteria</taxon>
        <taxon>Bacillati</taxon>
        <taxon>Actinomycetota</taxon>
        <taxon>Actinomycetes</taxon>
        <taxon>Kitasatosporales</taxon>
        <taxon>Streptomycetaceae</taxon>
        <taxon>Streptomyces</taxon>
    </lineage>
</organism>
<dbReference type="Pfam" id="PF00501">
    <property type="entry name" value="AMP-binding"/>
    <property type="match status" value="1"/>
</dbReference>
<dbReference type="PANTHER" id="PTHR43201:SF8">
    <property type="entry name" value="ACYL-COA SYNTHETASE FAMILY MEMBER 3"/>
    <property type="match status" value="1"/>
</dbReference>
<accession>A0AAU3GP55</accession>
<sequence length="477" mass="50734">MTTARELSDRLCGTSSGEEVWADETETFDRRALHQEVDRCLDLLVASGVRAGDCVAVQLLPGASLFALVLAIWRLEAGAMLLDHRLTEAETGKLRRLCPPAFQVRASAGTTHFTGRSQLLVEPLSGAAALPAKVCLVQFTSGSTGQSKVVGRSAASLDEEIDRYAAMDDMPGSGDRLLLLCSPVHTWGLIGGILYGLAVGLPVLLPSAQHGRALARSAVALEPTAIFGVTTHFDLLGSTAELPPLPRLRVATSAGMPTGPAVAERFRLATGCRLGQVYGMTEVGVITGDLAGRLPAPSVGRPAPGITVRVGEGELYVRLDETPYLVDDGVDRFADGWLRTFDRAAVDGASGAVSILGRADSVIAIGGIKVDLMEIEQVLQQHPDVAYAVVTFKNVIEAHVAARNGLTDRALAAWSLQRLNPLKAPKRYYLQEKLPETPTGKVVRDRAQLLPAIHQQRTAAPGEGNQQGPDPRHPGRV</sequence>
<dbReference type="CDD" id="cd04433">
    <property type="entry name" value="AFD_class_I"/>
    <property type="match status" value="1"/>
</dbReference>
<dbReference type="InterPro" id="IPR020845">
    <property type="entry name" value="AMP-binding_CS"/>
</dbReference>
<evidence type="ECO:0000259" key="4">
    <source>
        <dbReference type="Pfam" id="PF13193"/>
    </source>
</evidence>
<evidence type="ECO:0000313" key="5">
    <source>
        <dbReference type="EMBL" id="WTY94290.1"/>
    </source>
</evidence>
<dbReference type="Gene3D" id="3.30.300.30">
    <property type="match status" value="1"/>
</dbReference>
<keyword evidence="5" id="KW-0436">Ligase</keyword>
<dbReference type="Gene3D" id="3.40.50.12780">
    <property type="entry name" value="N-terminal domain of ligase-like"/>
    <property type="match status" value="1"/>
</dbReference>
<dbReference type="InterPro" id="IPR025110">
    <property type="entry name" value="AMP-bd_C"/>
</dbReference>
<dbReference type="InterPro" id="IPR042099">
    <property type="entry name" value="ANL_N_sf"/>
</dbReference>
<dbReference type="PANTHER" id="PTHR43201">
    <property type="entry name" value="ACYL-COA SYNTHETASE"/>
    <property type="match status" value="1"/>
</dbReference>
<name>A0AAU3GP55_9ACTN</name>
<feature type="region of interest" description="Disordered" evidence="2">
    <location>
        <begin position="453"/>
        <end position="477"/>
    </location>
</feature>
<reference evidence="5" key="1">
    <citation type="submission" date="2022-10" db="EMBL/GenBank/DDBJ databases">
        <title>The complete genomes of actinobacterial strains from the NBC collection.</title>
        <authorList>
            <person name="Joergensen T.S."/>
            <person name="Alvarez Arevalo M."/>
            <person name="Sterndorff E.B."/>
            <person name="Faurdal D."/>
            <person name="Vuksanovic O."/>
            <person name="Mourched A.-S."/>
            <person name="Charusanti P."/>
            <person name="Shaw S."/>
            <person name="Blin K."/>
            <person name="Weber T."/>
        </authorList>
    </citation>
    <scope>NUCLEOTIDE SEQUENCE</scope>
    <source>
        <strain evidence="5">NBC_01401</strain>
    </source>
</reference>
<dbReference type="InterPro" id="IPR000873">
    <property type="entry name" value="AMP-dep_synth/lig_dom"/>
</dbReference>
<dbReference type="AlphaFoldDB" id="A0AAU3GP55"/>
<dbReference type="EMBL" id="CP109535">
    <property type="protein sequence ID" value="WTY94290.1"/>
    <property type="molecule type" value="Genomic_DNA"/>
</dbReference>
<dbReference type="InterPro" id="IPR045851">
    <property type="entry name" value="AMP-bd_C_sf"/>
</dbReference>
<dbReference type="GO" id="GO:0031956">
    <property type="term" value="F:medium-chain fatty acid-CoA ligase activity"/>
    <property type="evidence" value="ECO:0007669"/>
    <property type="project" value="TreeGrafter"/>
</dbReference>
<comment type="similarity">
    <text evidence="1">Belongs to the ATP-dependent AMP-binding enzyme family.</text>
</comment>
<dbReference type="Pfam" id="PF13193">
    <property type="entry name" value="AMP-binding_C"/>
    <property type="match status" value="1"/>
</dbReference>